<organism evidence="2 3">
    <name type="scientific">Bacillus weihaiensis</name>
    <dbReference type="NCBI Taxonomy" id="1547283"/>
    <lineage>
        <taxon>Bacteria</taxon>
        <taxon>Bacillati</taxon>
        <taxon>Bacillota</taxon>
        <taxon>Bacilli</taxon>
        <taxon>Bacillales</taxon>
        <taxon>Bacillaceae</taxon>
        <taxon>Bacillus</taxon>
    </lineage>
</organism>
<dbReference type="AlphaFoldDB" id="A0A1L3MT58"/>
<proteinExistence type="predicted"/>
<gene>
    <name evidence="2" type="ORF">A9C19_12630</name>
</gene>
<protein>
    <submittedName>
        <fullName evidence="2">Uncharacterized protein</fullName>
    </submittedName>
</protein>
<evidence type="ECO:0000313" key="2">
    <source>
        <dbReference type="EMBL" id="APH05528.1"/>
    </source>
</evidence>
<reference evidence="2 3" key="1">
    <citation type="journal article" date="2016" name="Sci. Rep.">
        <title>Complete genome sequence and transcriptomic analysis of a novel marine strain Bacillus weihaiensis reveals the mechanism of brown algae degradation.</title>
        <authorList>
            <person name="Zhu Y."/>
            <person name="Chen P."/>
            <person name="Bao Y."/>
            <person name="Men Y."/>
            <person name="Zeng Y."/>
            <person name="Yang J."/>
            <person name="Sun J."/>
            <person name="Sun Y."/>
        </authorList>
    </citation>
    <scope>NUCLEOTIDE SEQUENCE [LARGE SCALE GENOMIC DNA]</scope>
    <source>
        <strain evidence="2 3">Alg07</strain>
    </source>
</reference>
<dbReference type="OrthoDB" id="2882382at2"/>
<keyword evidence="1" id="KW-0812">Transmembrane</keyword>
<dbReference type="RefSeq" id="WP_072580318.1">
    <property type="nucleotide sequence ID" value="NZ_CP016020.1"/>
</dbReference>
<evidence type="ECO:0000256" key="1">
    <source>
        <dbReference type="SAM" id="Phobius"/>
    </source>
</evidence>
<dbReference type="KEGG" id="bwh:A9C19_12630"/>
<evidence type="ECO:0000313" key="3">
    <source>
        <dbReference type="Proteomes" id="UP000181936"/>
    </source>
</evidence>
<feature type="transmembrane region" description="Helical" evidence="1">
    <location>
        <begin position="12"/>
        <end position="31"/>
    </location>
</feature>
<keyword evidence="3" id="KW-1185">Reference proteome</keyword>
<name>A0A1L3MT58_9BACI</name>
<dbReference type="Proteomes" id="UP000181936">
    <property type="component" value="Chromosome"/>
</dbReference>
<keyword evidence="1" id="KW-1133">Transmembrane helix</keyword>
<accession>A0A1L3MT58</accession>
<sequence length="68" mass="7816">MLLQWVKRHIVAVLCIIGGIAPIVGMLLIDYFYYSTIFGWIIGFCCYVTSYFIVSYSPDEEEATILKQ</sequence>
<dbReference type="EMBL" id="CP016020">
    <property type="protein sequence ID" value="APH05528.1"/>
    <property type="molecule type" value="Genomic_DNA"/>
</dbReference>
<feature type="transmembrane region" description="Helical" evidence="1">
    <location>
        <begin position="37"/>
        <end position="57"/>
    </location>
</feature>
<keyword evidence="1" id="KW-0472">Membrane</keyword>